<accession>A0ABR3IJL6</accession>
<feature type="domain" description="Peptidase S1" evidence="5">
    <location>
        <begin position="16"/>
        <end position="216"/>
    </location>
</feature>
<keyword evidence="3" id="KW-0720">Serine protease</keyword>
<dbReference type="PANTHER" id="PTHR24276">
    <property type="entry name" value="POLYSERASE-RELATED"/>
    <property type="match status" value="1"/>
</dbReference>
<protein>
    <recommendedName>
        <fullName evidence="5">Peptidase S1 domain-containing protein</fullName>
    </recommendedName>
</protein>
<keyword evidence="1" id="KW-0645">Protease</keyword>
<dbReference type="InterPro" id="IPR009003">
    <property type="entry name" value="Peptidase_S1_PA"/>
</dbReference>
<gene>
    <name evidence="6" type="ORF">ABMA27_006568</name>
</gene>
<dbReference type="SUPFAM" id="SSF50494">
    <property type="entry name" value="Trypsin-like serine proteases"/>
    <property type="match status" value="1"/>
</dbReference>
<keyword evidence="2" id="KW-0378">Hydrolase</keyword>
<evidence type="ECO:0000313" key="6">
    <source>
        <dbReference type="EMBL" id="KAL0901276.1"/>
    </source>
</evidence>
<proteinExistence type="predicted"/>
<organism evidence="6 7">
    <name type="scientific">Loxostege sticticalis</name>
    <name type="common">Beet webworm moth</name>
    <dbReference type="NCBI Taxonomy" id="481309"/>
    <lineage>
        <taxon>Eukaryota</taxon>
        <taxon>Metazoa</taxon>
        <taxon>Ecdysozoa</taxon>
        <taxon>Arthropoda</taxon>
        <taxon>Hexapoda</taxon>
        <taxon>Insecta</taxon>
        <taxon>Pterygota</taxon>
        <taxon>Neoptera</taxon>
        <taxon>Endopterygota</taxon>
        <taxon>Lepidoptera</taxon>
        <taxon>Glossata</taxon>
        <taxon>Ditrysia</taxon>
        <taxon>Pyraloidea</taxon>
        <taxon>Crambidae</taxon>
        <taxon>Pyraustinae</taxon>
        <taxon>Loxostege</taxon>
    </lineage>
</organism>
<dbReference type="PANTHER" id="PTHR24276:SF91">
    <property type="entry name" value="AT26814P-RELATED"/>
    <property type="match status" value="1"/>
</dbReference>
<keyword evidence="7" id="KW-1185">Reference proteome</keyword>
<dbReference type="Gene3D" id="2.40.10.10">
    <property type="entry name" value="Trypsin-like serine proteases"/>
    <property type="match status" value="1"/>
</dbReference>
<evidence type="ECO:0000313" key="7">
    <source>
        <dbReference type="Proteomes" id="UP001549920"/>
    </source>
</evidence>
<evidence type="ECO:0000256" key="4">
    <source>
        <dbReference type="ARBA" id="ARBA00023157"/>
    </source>
</evidence>
<dbReference type="Proteomes" id="UP001549920">
    <property type="component" value="Unassembled WGS sequence"/>
</dbReference>
<evidence type="ECO:0000256" key="1">
    <source>
        <dbReference type="ARBA" id="ARBA00022670"/>
    </source>
</evidence>
<dbReference type="SMART" id="SM00020">
    <property type="entry name" value="Tryp_SPc"/>
    <property type="match status" value="1"/>
</dbReference>
<dbReference type="PROSITE" id="PS50240">
    <property type="entry name" value="TRYPSIN_DOM"/>
    <property type="match status" value="1"/>
</dbReference>
<keyword evidence="4" id="KW-1015">Disulfide bond</keyword>
<dbReference type="EMBL" id="JBEUOH010000002">
    <property type="protein sequence ID" value="KAL0901276.1"/>
    <property type="molecule type" value="Genomic_DNA"/>
</dbReference>
<name>A0ABR3IJL6_LOXSC</name>
<reference evidence="6 7" key="1">
    <citation type="submission" date="2024-06" db="EMBL/GenBank/DDBJ databases">
        <title>A chromosome-level genome assembly of beet webworm, Loxostege sticticalis.</title>
        <authorList>
            <person name="Zhang Y."/>
        </authorList>
    </citation>
    <scope>NUCLEOTIDE SEQUENCE [LARGE SCALE GENOMIC DNA]</scope>
    <source>
        <strain evidence="6">AQ026</strain>
        <tissue evidence="6">Whole body</tissue>
    </source>
</reference>
<evidence type="ECO:0000256" key="2">
    <source>
        <dbReference type="ARBA" id="ARBA00022801"/>
    </source>
</evidence>
<dbReference type="InterPro" id="IPR043504">
    <property type="entry name" value="Peptidase_S1_PA_chymotrypsin"/>
</dbReference>
<evidence type="ECO:0000256" key="3">
    <source>
        <dbReference type="ARBA" id="ARBA00022825"/>
    </source>
</evidence>
<dbReference type="InterPro" id="IPR050430">
    <property type="entry name" value="Peptidase_S1"/>
</dbReference>
<sequence>MQQLLQHPETFQNFVNCSTIFFSEDAPSRWRFRLGSSRHNSGGNVYAVTVIYFYRNFDEWAMMSDIAIVRTNTNIRFGNNVRAGSFAGRYYIVGNNQPVSTVGWGYTSMPLWQPAQHLDLRRHQQTTIALNTCRTHYSAQGFFIREESQICSGFSNPGSVSANNARDKCLGEPGAPLIHLGTIVGVRSYALSCNSPAVPTVSTRVGYFISWISTYA</sequence>
<evidence type="ECO:0000259" key="5">
    <source>
        <dbReference type="PROSITE" id="PS50240"/>
    </source>
</evidence>
<dbReference type="InterPro" id="IPR001254">
    <property type="entry name" value="Trypsin_dom"/>
</dbReference>
<comment type="caution">
    <text evidence="6">The sequence shown here is derived from an EMBL/GenBank/DDBJ whole genome shotgun (WGS) entry which is preliminary data.</text>
</comment>
<dbReference type="Pfam" id="PF00089">
    <property type="entry name" value="Trypsin"/>
    <property type="match status" value="1"/>
</dbReference>